<sequence length="41" mass="4191">MTMSMSMYGHILHLSSTAQVSHLGVAADANRSTDGTADAPG</sequence>
<evidence type="ECO:0000313" key="1">
    <source>
        <dbReference type="EMBL" id="CZR41075.1"/>
    </source>
</evidence>
<name>A0A1L7VN96_FUSPR</name>
<dbReference type="AlphaFoldDB" id="A0A1L7VN96"/>
<evidence type="ECO:0000313" key="2">
    <source>
        <dbReference type="Proteomes" id="UP000183971"/>
    </source>
</evidence>
<comment type="caution">
    <text evidence="1">The sequence shown here is derived from an EMBL/GenBank/DDBJ whole genome shotgun (WGS) entry which is preliminary data.</text>
</comment>
<keyword evidence="2" id="KW-1185">Reference proteome</keyword>
<proteinExistence type="predicted"/>
<accession>A0A1L7VN96</accession>
<dbReference type="RefSeq" id="XP_031081667.1">
    <property type="nucleotide sequence ID" value="XM_031231652.1"/>
</dbReference>
<gene>
    <name evidence="1" type="ORF">FPRO_10664</name>
</gene>
<dbReference type="Proteomes" id="UP000183971">
    <property type="component" value="Unassembled WGS sequence"/>
</dbReference>
<organism evidence="1 2">
    <name type="scientific">Fusarium proliferatum (strain ET1)</name>
    <name type="common">Orchid endophyte fungus</name>
    <dbReference type="NCBI Taxonomy" id="1227346"/>
    <lineage>
        <taxon>Eukaryota</taxon>
        <taxon>Fungi</taxon>
        <taxon>Dikarya</taxon>
        <taxon>Ascomycota</taxon>
        <taxon>Pezizomycotina</taxon>
        <taxon>Sordariomycetes</taxon>
        <taxon>Hypocreomycetidae</taxon>
        <taxon>Hypocreales</taxon>
        <taxon>Nectriaceae</taxon>
        <taxon>Fusarium</taxon>
        <taxon>Fusarium fujikuroi species complex</taxon>
    </lineage>
</organism>
<dbReference type="EMBL" id="FJOF01000005">
    <property type="protein sequence ID" value="CZR41075.1"/>
    <property type="molecule type" value="Genomic_DNA"/>
</dbReference>
<dbReference type="GeneID" id="42055534"/>
<protein>
    <submittedName>
        <fullName evidence="1">Uncharacterized protein</fullName>
    </submittedName>
</protein>
<dbReference type="VEuPathDB" id="FungiDB:FPRO_10664"/>
<reference evidence="2" key="1">
    <citation type="journal article" date="2016" name="Genome Biol. Evol.">
        <title>Comparative 'omics' of the Fusarium fujikuroi species complex highlights differences in genetic potential and metabolite synthesis.</title>
        <authorList>
            <person name="Niehaus E.-M."/>
            <person name="Muensterkoetter M."/>
            <person name="Proctor R.H."/>
            <person name="Brown D.W."/>
            <person name="Sharon A."/>
            <person name="Idan Y."/>
            <person name="Oren-Young L."/>
            <person name="Sieber C.M."/>
            <person name="Novak O."/>
            <person name="Pencik A."/>
            <person name="Tarkowska D."/>
            <person name="Hromadova K."/>
            <person name="Freeman S."/>
            <person name="Maymon M."/>
            <person name="Elazar M."/>
            <person name="Youssef S.A."/>
            <person name="El-Shabrawy E.S.M."/>
            <person name="Shalaby A.B.A."/>
            <person name="Houterman P."/>
            <person name="Brock N.L."/>
            <person name="Burkhardt I."/>
            <person name="Tsavkelova E.A."/>
            <person name="Dickschat J.S."/>
            <person name="Galuszka P."/>
            <person name="Gueldener U."/>
            <person name="Tudzynski B."/>
        </authorList>
    </citation>
    <scope>NUCLEOTIDE SEQUENCE [LARGE SCALE GENOMIC DNA]</scope>
    <source>
        <strain evidence="2">ET1</strain>
    </source>
</reference>